<name>A0ABT0RTD7_9SPHN</name>
<dbReference type="EMBL" id="JAMGBA010000001">
    <property type="protein sequence ID" value="MCL6698282.1"/>
    <property type="molecule type" value="Genomic_DNA"/>
</dbReference>
<evidence type="ECO:0000313" key="1">
    <source>
        <dbReference type="EMBL" id="MCL6698282.1"/>
    </source>
</evidence>
<dbReference type="RefSeq" id="WP_249903627.1">
    <property type="nucleotide sequence ID" value="NZ_JAMGBA010000001.1"/>
</dbReference>
<protein>
    <submittedName>
        <fullName evidence="1">Uncharacterized protein</fullName>
    </submittedName>
</protein>
<comment type="caution">
    <text evidence="1">The sequence shown here is derived from an EMBL/GenBank/DDBJ whole genome shotgun (WGS) entry which is preliminary data.</text>
</comment>
<organism evidence="1 2">
    <name type="scientific">Sphingomonas caseinilyticus</name>
    <dbReference type="NCBI Taxonomy" id="2908205"/>
    <lineage>
        <taxon>Bacteria</taxon>
        <taxon>Pseudomonadati</taxon>
        <taxon>Pseudomonadota</taxon>
        <taxon>Alphaproteobacteria</taxon>
        <taxon>Sphingomonadales</taxon>
        <taxon>Sphingomonadaceae</taxon>
        <taxon>Sphingomonas</taxon>
    </lineage>
</organism>
<accession>A0ABT0RTD7</accession>
<keyword evidence="2" id="KW-1185">Reference proteome</keyword>
<proteinExistence type="predicted"/>
<sequence length="134" mass="15139">MRDPDYRTFWDALPHISIMRSRPDLQEAFRHEYREEIVGLLSWLHRLGVLWGATSIHPSPPDGCDLCSAQLDKLQLFIDGATQSGMWANMCPKCFLEEGHSIGWGKGQLYLNIGNGDWRLVAGGDPDAREPSDE</sequence>
<gene>
    <name evidence="1" type="ORF">LZ496_05740</name>
</gene>
<evidence type="ECO:0000313" key="2">
    <source>
        <dbReference type="Proteomes" id="UP001203410"/>
    </source>
</evidence>
<reference evidence="1 2" key="1">
    <citation type="submission" date="2022-05" db="EMBL/GenBank/DDBJ databases">
        <authorList>
            <person name="Jo J.-H."/>
            <person name="Im W.-T."/>
        </authorList>
    </citation>
    <scope>NUCLEOTIDE SEQUENCE [LARGE SCALE GENOMIC DNA]</scope>
    <source>
        <strain evidence="1 2">NSE70-1</strain>
    </source>
</reference>
<dbReference type="Proteomes" id="UP001203410">
    <property type="component" value="Unassembled WGS sequence"/>
</dbReference>